<evidence type="ECO:0000256" key="1">
    <source>
        <dbReference type="SAM" id="SignalP"/>
    </source>
</evidence>
<reference evidence="2 3" key="1">
    <citation type="submission" date="2020-12" db="EMBL/GenBank/DDBJ databases">
        <title>Hymenobacter sp.</title>
        <authorList>
            <person name="Kim M.K."/>
        </authorList>
    </citation>
    <scope>NUCLEOTIDE SEQUENCE [LARGE SCALE GENOMIC DNA]</scope>
    <source>
        <strain evidence="2 3">BT442</strain>
    </source>
</reference>
<feature type="chain" id="PRO_5046856676" evidence="1">
    <location>
        <begin position="21"/>
        <end position="104"/>
    </location>
</feature>
<protein>
    <submittedName>
        <fullName evidence="2">Uncharacterized protein</fullName>
    </submittedName>
</protein>
<accession>A0ABS0Q897</accession>
<proteinExistence type="predicted"/>
<keyword evidence="3" id="KW-1185">Reference proteome</keyword>
<evidence type="ECO:0000313" key="2">
    <source>
        <dbReference type="EMBL" id="MBH8558573.1"/>
    </source>
</evidence>
<sequence length="104" mass="11255">MRTLMLSAVFTLMLSQMAVAAPPSLVLVQYHYITNSLTVTRGLGQTQTIELAPLDVKKKFQANAEGLYTLFAGLYGEGYTLQNSSEIGSSSSGTLTVNYVFVKP</sequence>
<dbReference type="EMBL" id="JAEDAE010000004">
    <property type="protein sequence ID" value="MBH8558573.1"/>
    <property type="molecule type" value="Genomic_DNA"/>
</dbReference>
<feature type="signal peptide" evidence="1">
    <location>
        <begin position="1"/>
        <end position="20"/>
    </location>
</feature>
<gene>
    <name evidence="2" type="ORF">I7X13_10980</name>
</gene>
<name>A0ABS0Q897_9BACT</name>
<dbReference type="Proteomes" id="UP000625631">
    <property type="component" value="Unassembled WGS sequence"/>
</dbReference>
<evidence type="ECO:0000313" key="3">
    <source>
        <dbReference type="Proteomes" id="UP000625631"/>
    </source>
</evidence>
<dbReference type="RefSeq" id="WP_198075537.1">
    <property type="nucleotide sequence ID" value="NZ_JAEDAE010000004.1"/>
</dbReference>
<keyword evidence="1" id="KW-0732">Signal</keyword>
<comment type="caution">
    <text evidence="2">The sequence shown here is derived from an EMBL/GenBank/DDBJ whole genome shotgun (WGS) entry which is preliminary data.</text>
</comment>
<organism evidence="2 3">
    <name type="scientific">Hymenobacter negativus</name>
    <dbReference type="NCBI Taxonomy" id="2795026"/>
    <lineage>
        <taxon>Bacteria</taxon>
        <taxon>Pseudomonadati</taxon>
        <taxon>Bacteroidota</taxon>
        <taxon>Cytophagia</taxon>
        <taxon>Cytophagales</taxon>
        <taxon>Hymenobacteraceae</taxon>
        <taxon>Hymenobacter</taxon>
    </lineage>
</organism>